<dbReference type="EMBL" id="JBHUOG010000001">
    <property type="protein sequence ID" value="MFD2792168.1"/>
    <property type="molecule type" value="Genomic_DNA"/>
</dbReference>
<reference evidence="2" key="1">
    <citation type="journal article" date="2019" name="Int. J. Syst. Evol. Microbiol.">
        <title>The Global Catalogue of Microorganisms (GCM) 10K type strain sequencing project: providing services to taxonomists for standard genome sequencing and annotation.</title>
        <authorList>
            <consortium name="The Broad Institute Genomics Platform"/>
            <consortium name="The Broad Institute Genome Sequencing Center for Infectious Disease"/>
            <person name="Wu L."/>
            <person name="Ma J."/>
        </authorList>
    </citation>
    <scope>NUCLEOTIDE SEQUENCE [LARGE SCALE GENOMIC DNA]</scope>
    <source>
        <strain evidence="2">CCM 7044</strain>
    </source>
</reference>
<evidence type="ECO:0000313" key="2">
    <source>
        <dbReference type="Proteomes" id="UP001597479"/>
    </source>
</evidence>
<proteinExistence type="predicted"/>
<dbReference type="RefSeq" id="WP_377179538.1">
    <property type="nucleotide sequence ID" value="NZ_JBHUOG010000001.1"/>
</dbReference>
<dbReference type="Proteomes" id="UP001597479">
    <property type="component" value="Unassembled WGS sequence"/>
</dbReference>
<keyword evidence="2" id="KW-1185">Reference proteome</keyword>
<accession>A0ABW5VKD4</accession>
<name>A0ABW5VKD4_9MICO</name>
<organism evidence="1 2">
    <name type="scientific">Promicromonospora vindobonensis</name>
    <dbReference type="NCBI Taxonomy" id="195748"/>
    <lineage>
        <taxon>Bacteria</taxon>
        <taxon>Bacillati</taxon>
        <taxon>Actinomycetota</taxon>
        <taxon>Actinomycetes</taxon>
        <taxon>Micrococcales</taxon>
        <taxon>Promicromonosporaceae</taxon>
        <taxon>Promicromonospora</taxon>
    </lineage>
</organism>
<gene>
    <name evidence="1" type="ORF">ACFS27_01260</name>
</gene>
<protein>
    <submittedName>
        <fullName evidence="1">Uncharacterized protein</fullName>
    </submittedName>
</protein>
<sequence length="211" mass="23347">MIVVEPDRALYQVMTGISERVLAPASDPYELGLDAMGEIVHGVIDTAEHGAGAYILWAELTDVADHPRIASPQWCVALTRLAAGEWLAVDATRRDAVVEYFDRWQDPMLRTQDLPDEPDGRWRTEYFAYLERTIRDVLGAAGGLLAPVDAQIAGGYLDDGDYGLALDYVALVLCEYEIPIPDRMRKRLGRIADLMSSDQASRDITQIPVVG</sequence>
<evidence type="ECO:0000313" key="1">
    <source>
        <dbReference type="EMBL" id="MFD2792168.1"/>
    </source>
</evidence>
<comment type="caution">
    <text evidence="1">The sequence shown here is derived from an EMBL/GenBank/DDBJ whole genome shotgun (WGS) entry which is preliminary data.</text>
</comment>